<feature type="transmembrane region" description="Helical" evidence="1">
    <location>
        <begin position="66"/>
        <end position="88"/>
    </location>
</feature>
<gene>
    <name evidence="2" type="ORF">CC78DRAFT_564671</name>
</gene>
<organism evidence="2 3">
    <name type="scientific">Lojkania enalia</name>
    <dbReference type="NCBI Taxonomy" id="147567"/>
    <lineage>
        <taxon>Eukaryota</taxon>
        <taxon>Fungi</taxon>
        <taxon>Dikarya</taxon>
        <taxon>Ascomycota</taxon>
        <taxon>Pezizomycotina</taxon>
        <taxon>Dothideomycetes</taxon>
        <taxon>Pleosporomycetidae</taxon>
        <taxon>Pleosporales</taxon>
        <taxon>Pleosporales incertae sedis</taxon>
        <taxon>Lojkania</taxon>
    </lineage>
</organism>
<evidence type="ECO:0000256" key="1">
    <source>
        <dbReference type="SAM" id="Phobius"/>
    </source>
</evidence>
<keyword evidence="3" id="KW-1185">Reference proteome</keyword>
<accession>A0A9P4TQ01</accession>
<protein>
    <submittedName>
        <fullName evidence="2">Uncharacterized protein</fullName>
    </submittedName>
</protein>
<sequence length="205" mass="23590">MVDFSTTVMLPIKMPNVPTQPSGQKSLAEQLTSWAIILQAILAVPVSIIMGFWAFIALVFGVDIDYYVFFAMLFSSLMSAAILFLVIIQRSTTCTIHRTFKFEMAKSGLATALWVWLFLDSIFGPWKHKVEGWQFRGEVKGRVIRTVTSLILLLLLFYPMLAYSYIQRKRVRDYEDPNHQIQLLDDFETFPREDDETLFSPTNSV</sequence>
<reference evidence="3" key="1">
    <citation type="journal article" date="2020" name="Stud. Mycol.">
        <title>101 Dothideomycetes genomes: A test case for predicting lifestyles and emergence of pathogens.</title>
        <authorList>
            <person name="Haridas S."/>
            <person name="Albert R."/>
            <person name="Binder M."/>
            <person name="Bloem J."/>
            <person name="LaButti K."/>
            <person name="Salamov A."/>
            <person name="Andreopoulos B."/>
            <person name="Baker S."/>
            <person name="Barry K."/>
            <person name="Bills G."/>
            <person name="Bluhm B."/>
            <person name="Cannon C."/>
            <person name="Castanera R."/>
            <person name="Culley D."/>
            <person name="Daum C."/>
            <person name="Ezra D."/>
            <person name="Gonzalez J."/>
            <person name="Henrissat B."/>
            <person name="Kuo A."/>
            <person name="Liang C."/>
            <person name="Lipzen A."/>
            <person name="Lutzoni F."/>
            <person name="Magnuson J."/>
            <person name="Mondo S."/>
            <person name="Nolan M."/>
            <person name="Ohm R."/>
            <person name="Pangilinan J."/>
            <person name="Park H.-J."/>
            <person name="Ramirez L."/>
            <person name="Alfaro M."/>
            <person name="Sun H."/>
            <person name="Tritt A."/>
            <person name="Yoshinaga Y."/>
            <person name="Zwiers L.-H."/>
            <person name="Turgeon B."/>
            <person name="Goodwin S."/>
            <person name="Spatafora J."/>
            <person name="Crous P."/>
            <person name="Grigoriev I."/>
        </authorList>
    </citation>
    <scope>NUCLEOTIDE SEQUENCE [LARGE SCALE GENOMIC DNA]</scope>
    <source>
        <strain evidence="3">CBS 304.66</strain>
    </source>
</reference>
<feature type="transmembrane region" description="Helical" evidence="1">
    <location>
        <begin position="34"/>
        <end position="60"/>
    </location>
</feature>
<feature type="transmembrane region" description="Helical" evidence="1">
    <location>
        <begin position="109"/>
        <end position="126"/>
    </location>
</feature>
<dbReference type="EMBL" id="ML986582">
    <property type="protein sequence ID" value="KAF2269378.1"/>
    <property type="molecule type" value="Genomic_DNA"/>
</dbReference>
<dbReference type="Proteomes" id="UP000800093">
    <property type="component" value="Unassembled WGS sequence"/>
</dbReference>
<dbReference type="OrthoDB" id="5239553at2759"/>
<feature type="transmembrane region" description="Helical" evidence="1">
    <location>
        <begin position="146"/>
        <end position="166"/>
    </location>
</feature>
<proteinExistence type="predicted"/>
<name>A0A9P4TQ01_9PLEO</name>
<keyword evidence="1" id="KW-1133">Transmembrane helix</keyword>
<keyword evidence="1" id="KW-0812">Transmembrane</keyword>
<comment type="caution">
    <text evidence="2">The sequence shown here is derived from an EMBL/GenBank/DDBJ whole genome shotgun (WGS) entry which is preliminary data.</text>
</comment>
<evidence type="ECO:0000313" key="2">
    <source>
        <dbReference type="EMBL" id="KAF2269378.1"/>
    </source>
</evidence>
<keyword evidence="1" id="KW-0472">Membrane</keyword>
<dbReference type="AlphaFoldDB" id="A0A9P4TQ01"/>
<evidence type="ECO:0000313" key="3">
    <source>
        <dbReference type="Proteomes" id="UP000800093"/>
    </source>
</evidence>